<dbReference type="EMBL" id="JACEFG010000003">
    <property type="protein sequence ID" value="MBA2176008.1"/>
    <property type="molecule type" value="Genomic_DNA"/>
</dbReference>
<dbReference type="GO" id="GO:0016491">
    <property type="term" value="F:oxidoreductase activity"/>
    <property type="evidence" value="ECO:0007669"/>
    <property type="project" value="InterPro"/>
</dbReference>
<proteinExistence type="inferred from homology"/>
<sequence>MTEKNLRIVTILGSLRKESYNKILLQAIADKADQKWDISSADISELPLFNQDIEADGDPEAVTTFKETIKQADGVVIVTPEYNSGIPGVLKNALDWGSRPGNSSVFMNTPVAIAGATPGGAGTALAQMQVRQTLAAMNANVMSHPKVLVGGVQNKIDFDSGRIEDSRTISRLEDFVHTFTSFVEMYQQSSKAGQ</sequence>
<dbReference type="GO" id="GO:0010181">
    <property type="term" value="F:FMN binding"/>
    <property type="evidence" value="ECO:0007669"/>
    <property type="project" value="TreeGrafter"/>
</dbReference>
<dbReference type="InterPro" id="IPR005025">
    <property type="entry name" value="FMN_Rdtase-like_dom"/>
</dbReference>
<feature type="domain" description="NADPH-dependent FMN reductase-like" evidence="2">
    <location>
        <begin position="7"/>
        <end position="151"/>
    </location>
</feature>
<evidence type="ECO:0000256" key="1">
    <source>
        <dbReference type="ARBA" id="ARBA00009428"/>
    </source>
</evidence>
<dbReference type="AlphaFoldDB" id="A0A838CVP4"/>
<dbReference type="PANTHER" id="PTHR30543:SF21">
    <property type="entry name" value="NAD(P)H-DEPENDENT FMN REDUCTASE LOT6"/>
    <property type="match status" value="1"/>
</dbReference>
<dbReference type="GO" id="GO:0005829">
    <property type="term" value="C:cytosol"/>
    <property type="evidence" value="ECO:0007669"/>
    <property type="project" value="TreeGrafter"/>
</dbReference>
<accession>A0A838CVP4</accession>
<dbReference type="InterPro" id="IPR029039">
    <property type="entry name" value="Flavoprotein-like_sf"/>
</dbReference>
<dbReference type="RefSeq" id="WP_181473055.1">
    <property type="nucleotide sequence ID" value="NZ_JACEFG010000003.1"/>
</dbReference>
<keyword evidence="4" id="KW-1185">Reference proteome</keyword>
<protein>
    <submittedName>
        <fullName evidence="3">NAD(P)H-dependent oxidoreductase</fullName>
    </submittedName>
</protein>
<dbReference type="Gene3D" id="3.40.50.360">
    <property type="match status" value="1"/>
</dbReference>
<evidence type="ECO:0000313" key="3">
    <source>
        <dbReference type="EMBL" id="MBA2176008.1"/>
    </source>
</evidence>
<name>A0A838CVP4_9BACI</name>
<evidence type="ECO:0000259" key="2">
    <source>
        <dbReference type="Pfam" id="PF03358"/>
    </source>
</evidence>
<reference evidence="3 4" key="1">
    <citation type="journal article" date="2004" name="Extremophiles">
        <title>Halobacillus locisalis sp. nov., a halophilic bacterium isolated from a marine solar saltern of the Yellow Sea in Korea.</title>
        <authorList>
            <person name="Yoon J.H."/>
            <person name="Kang K.H."/>
            <person name="Oh T.K."/>
            <person name="Park Y.H."/>
        </authorList>
    </citation>
    <scope>NUCLEOTIDE SEQUENCE [LARGE SCALE GENOMIC DNA]</scope>
    <source>
        <strain evidence="3 4">KCTC 3788</strain>
    </source>
</reference>
<dbReference type="PANTHER" id="PTHR30543">
    <property type="entry name" value="CHROMATE REDUCTASE"/>
    <property type="match status" value="1"/>
</dbReference>
<dbReference type="Pfam" id="PF03358">
    <property type="entry name" value="FMN_red"/>
    <property type="match status" value="1"/>
</dbReference>
<dbReference type="InterPro" id="IPR050712">
    <property type="entry name" value="NAD(P)H-dep_reductase"/>
</dbReference>
<dbReference type="Proteomes" id="UP000571017">
    <property type="component" value="Unassembled WGS sequence"/>
</dbReference>
<comment type="similarity">
    <text evidence="1">Belongs to the azoreductase type 2 family.</text>
</comment>
<organism evidence="3 4">
    <name type="scientific">Halobacillus locisalis</name>
    <dbReference type="NCBI Taxonomy" id="220753"/>
    <lineage>
        <taxon>Bacteria</taxon>
        <taxon>Bacillati</taxon>
        <taxon>Bacillota</taxon>
        <taxon>Bacilli</taxon>
        <taxon>Bacillales</taxon>
        <taxon>Bacillaceae</taxon>
        <taxon>Halobacillus</taxon>
    </lineage>
</organism>
<gene>
    <name evidence="3" type="ORF">H0266_14015</name>
</gene>
<dbReference type="SUPFAM" id="SSF52218">
    <property type="entry name" value="Flavoproteins"/>
    <property type="match status" value="1"/>
</dbReference>
<evidence type="ECO:0000313" key="4">
    <source>
        <dbReference type="Proteomes" id="UP000571017"/>
    </source>
</evidence>
<comment type="caution">
    <text evidence="3">The sequence shown here is derived from an EMBL/GenBank/DDBJ whole genome shotgun (WGS) entry which is preliminary data.</text>
</comment>